<evidence type="ECO:0000313" key="1">
    <source>
        <dbReference type="EMBL" id="CAI9970894.1"/>
    </source>
</evidence>
<protein>
    <submittedName>
        <fullName evidence="1">EF hand domain-containing protein</fullName>
    </submittedName>
    <submittedName>
        <fullName evidence="2">EF_hand domain-containing protein</fullName>
    </submittedName>
</protein>
<evidence type="ECO:0000313" key="2">
    <source>
        <dbReference type="EMBL" id="CAL6034038.1"/>
    </source>
</evidence>
<dbReference type="AlphaFoldDB" id="A0AA86REN6"/>
<dbReference type="Proteomes" id="UP001642409">
    <property type="component" value="Unassembled WGS sequence"/>
</dbReference>
<dbReference type="InterPro" id="IPR011992">
    <property type="entry name" value="EF-hand-dom_pair"/>
</dbReference>
<reference evidence="1" key="1">
    <citation type="submission" date="2023-06" db="EMBL/GenBank/DDBJ databases">
        <authorList>
            <person name="Kurt Z."/>
        </authorList>
    </citation>
    <scope>NUCLEOTIDE SEQUENCE</scope>
</reference>
<dbReference type="Gene3D" id="1.10.238.10">
    <property type="entry name" value="EF-hand"/>
    <property type="match status" value="1"/>
</dbReference>
<evidence type="ECO:0000313" key="3">
    <source>
        <dbReference type="Proteomes" id="UP001642409"/>
    </source>
</evidence>
<dbReference type="SUPFAM" id="SSF47473">
    <property type="entry name" value="EF-hand"/>
    <property type="match status" value="1"/>
</dbReference>
<name>A0AA86REN6_9EUKA</name>
<proteinExistence type="predicted"/>
<organism evidence="1">
    <name type="scientific">Hexamita inflata</name>
    <dbReference type="NCBI Taxonomy" id="28002"/>
    <lineage>
        <taxon>Eukaryota</taxon>
        <taxon>Metamonada</taxon>
        <taxon>Diplomonadida</taxon>
        <taxon>Hexamitidae</taxon>
        <taxon>Hexamitinae</taxon>
        <taxon>Hexamita</taxon>
    </lineage>
</organism>
<dbReference type="EMBL" id="CATOUU010001084">
    <property type="protein sequence ID" value="CAI9970894.1"/>
    <property type="molecule type" value="Genomic_DNA"/>
</dbReference>
<comment type="caution">
    <text evidence="1">The sequence shown here is derived from an EMBL/GenBank/DDBJ whole genome shotgun (WGS) entry which is preliminary data.</text>
</comment>
<gene>
    <name evidence="2" type="ORF">HINF_LOCUS35258</name>
    <name evidence="1" type="ORF">HINF_LOCUS58539</name>
</gene>
<sequence length="160" mass="18813">MDEGCKIRNQISKDAFNNMDINKSNCISRNQIYVYINGTFNKNIIDAHIEQLLCIRCDRIFDAMNIASDAKINVNQFQQFMHVFNFADDTNLDSLLFYAADTNFYRSIDQNQLRGMFEKLNISADNENVQIIMNNLGERQFDYPNYLRFIFDLRSEMNAD</sequence>
<reference evidence="2 3" key="2">
    <citation type="submission" date="2024-07" db="EMBL/GenBank/DDBJ databases">
        <authorList>
            <person name="Akdeniz Z."/>
        </authorList>
    </citation>
    <scope>NUCLEOTIDE SEQUENCE [LARGE SCALE GENOMIC DNA]</scope>
</reference>
<keyword evidence="3" id="KW-1185">Reference proteome</keyword>
<dbReference type="EMBL" id="CAXDID020000127">
    <property type="protein sequence ID" value="CAL6034038.1"/>
    <property type="molecule type" value="Genomic_DNA"/>
</dbReference>
<accession>A0AA86REN6</accession>